<dbReference type="RefSeq" id="WP_115005178.1">
    <property type="nucleotide sequence ID" value="NZ_UGQU01000001.1"/>
</dbReference>
<dbReference type="AlphaFoldDB" id="A0A378T510"/>
<dbReference type="EMBL" id="UGQU01000001">
    <property type="protein sequence ID" value="STZ55892.1"/>
    <property type="molecule type" value="Genomic_DNA"/>
</dbReference>
<accession>A0A378T510</accession>
<proteinExistence type="predicted"/>
<dbReference type="Proteomes" id="UP000254437">
    <property type="component" value="Unassembled WGS sequence"/>
</dbReference>
<gene>
    <name evidence="1" type="ORF">NCTC10359_00492</name>
</gene>
<evidence type="ECO:0000313" key="1">
    <source>
        <dbReference type="EMBL" id="STZ55892.1"/>
    </source>
</evidence>
<evidence type="ECO:0000313" key="2">
    <source>
        <dbReference type="Proteomes" id="UP000254437"/>
    </source>
</evidence>
<sequence>MMTKHKTPTRYQDLWDWQKATHISVLCPKCQKEAMVNYGRYYWRYDDDLIEVCCHHCDFCKQLEDITYYQIEVSLNCPNCANKIYHCQDESRQVPNLVKIKCKQCHHSLKTKPKYQRYLKKWYC</sequence>
<reference evidence="1 2" key="1">
    <citation type="submission" date="2018-06" db="EMBL/GenBank/DDBJ databases">
        <authorList>
            <consortium name="Pathogen Informatics"/>
            <person name="Doyle S."/>
        </authorList>
    </citation>
    <scope>NUCLEOTIDE SEQUENCE [LARGE SCALE GENOMIC DNA]</scope>
    <source>
        <strain evidence="1 2">NCTC10359</strain>
    </source>
</reference>
<protein>
    <submittedName>
        <fullName evidence="1">Uncharacterized protein</fullName>
    </submittedName>
</protein>
<name>A0A378T510_MORLA</name>
<organism evidence="1 2">
    <name type="scientific">Moraxella lacunata</name>
    <dbReference type="NCBI Taxonomy" id="477"/>
    <lineage>
        <taxon>Bacteria</taxon>
        <taxon>Pseudomonadati</taxon>
        <taxon>Pseudomonadota</taxon>
        <taxon>Gammaproteobacteria</taxon>
        <taxon>Moraxellales</taxon>
        <taxon>Moraxellaceae</taxon>
        <taxon>Moraxella</taxon>
    </lineage>
</organism>